<name>A0A6C0K8Q4_9ZZZZ</name>
<dbReference type="EMBL" id="MN740813">
    <property type="protein sequence ID" value="QHU13057.1"/>
    <property type="molecule type" value="Genomic_DNA"/>
</dbReference>
<accession>A0A6C0K8Q4</accession>
<reference evidence="1" key="1">
    <citation type="journal article" date="2020" name="Nature">
        <title>Giant virus diversity and host interactions through global metagenomics.</title>
        <authorList>
            <person name="Schulz F."/>
            <person name="Roux S."/>
            <person name="Paez-Espino D."/>
            <person name="Jungbluth S."/>
            <person name="Walsh D.A."/>
            <person name="Denef V.J."/>
            <person name="McMahon K.D."/>
            <person name="Konstantinidis K.T."/>
            <person name="Eloe-Fadrosh E.A."/>
            <person name="Kyrpides N.C."/>
            <person name="Woyke T."/>
        </authorList>
    </citation>
    <scope>NUCLEOTIDE SEQUENCE</scope>
    <source>
        <strain evidence="1">GVMAG-S-1101176-114</strain>
    </source>
</reference>
<sequence>MDATPKPSAAAPASPMMGIDVADLVKRLVKYALEGLAVAIACWLLPGKKLRVDEIGTIALTALAVFAILDIYAPSVGSSARTGAGFGIGANLVGFPMKL</sequence>
<protein>
    <submittedName>
        <fullName evidence="1">Uncharacterized protein</fullName>
    </submittedName>
</protein>
<organism evidence="1">
    <name type="scientific">viral metagenome</name>
    <dbReference type="NCBI Taxonomy" id="1070528"/>
    <lineage>
        <taxon>unclassified sequences</taxon>
        <taxon>metagenomes</taxon>
        <taxon>organismal metagenomes</taxon>
    </lineage>
</organism>
<proteinExistence type="predicted"/>
<evidence type="ECO:0000313" key="1">
    <source>
        <dbReference type="EMBL" id="QHU13057.1"/>
    </source>
</evidence>
<dbReference type="AlphaFoldDB" id="A0A6C0K8Q4"/>